<dbReference type="EMBL" id="MNCJ02000327">
    <property type="protein sequence ID" value="KAF5776344.1"/>
    <property type="molecule type" value="Genomic_DNA"/>
</dbReference>
<reference evidence="1" key="2">
    <citation type="submission" date="2020-06" db="EMBL/GenBank/DDBJ databases">
        <title>Helianthus annuus Genome sequencing and assembly Release 2.</title>
        <authorList>
            <person name="Gouzy J."/>
            <person name="Langlade N."/>
            <person name="Munos S."/>
        </authorList>
    </citation>
    <scope>NUCLEOTIDE SEQUENCE</scope>
    <source>
        <tissue evidence="1">Leaves</tissue>
    </source>
</reference>
<sequence>MISKDSPYVSNTDDFERFSLYFEHRTRKIHQYEGSLSFVEKQ</sequence>
<dbReference type="AlphaFoldDB" id="A0A9K3EQ50"/>
<proteinExistence type="predicted"/>
<keyword evidence="2" id="KW-1185">Reference proteome</keyword>
<name>A0A9K3EQ50_HELAN</name>
<evidence type="ECO:0000313" key="2">
    <source>
        <dbReference type="Proteomes" id="UP000215914"/>
    </source>
</evidence>
<gene>
    <name evidence="1" type="ORF">HanXRQr2_Chr12g0523211</name>
</gene>
<comment type="caution">
    <text evidence="1">The sequence shown here is derived from an EMBL/GenBank/DDBJ whole genome shotgun (WGS) entry which is preliminary data.</text>
</comment>
<reference evidence="1" key="1">
    <citation type="journal article" date="2017" name="Nature">
        <title>The sunflower genome provides insights into oil metabolism, flowering and Asterid evolution.</title>
        <authorList>
            <person name="Badouin H."/>
            <person name="Gouzy J."/>
            <person name="Grassa C.J."/>
            <person name="Murat F."/>
            <person name="Staton S.E."/>
            <person name="Cottret L."/>
            <person name="Lelandais-Briere C."/>
            <person name="Owens G.L."/>
            <person name="Carrere S."/>
            <person name="Mayjonade B."/>
            <person name="Legrand L."/>
            <person name="Gill N."/>
            <person name="Kane N.C."/>
            <person name="Bowers J.E."/>
            <person name="Hubner S."/>
            <person name="Bellec A."/>
            <person name="Berard A."/>
            <person name="Berges H."/>
            <person name="Blanchet N."/>
            <person name="Boniface M.C."/>
            <person name="Brunel D."/>
            <person name="Catrice O."/>
            <person name="Chaidir N."/>
            <person name="Claudel C."/>
            <person name="Donnadieu C."/>
            <person name="Faraut T."/>
            <person name="Fievet G."/>
            <person name="Helmstetter N."/>
            <person name="King M."/>
            <person name="Knapp S.J."/>
            <person name="Lai Z."/>
            <person name="Le Paslier M.C."/>
            <person name="Lippi Y."/>
            <person name="Lorenzon L."/>
            <person name="Mandel J.R."/>
            <person name="Marage G."/>
            <person name="Marchand G."/>
            <person name="Marquand E."/>
            <person name="Bret-Mestries E."/>
            <person name="Morien E."/>
            <person name="Nambeesan S."/>
            <person name="Nguyen T."/>
            <person name="Pegot-Espagnet P."/>
            <person name="Pouilly N."/>
            <person name="Raftis F."/>
            <person name="Sallet E."/>
            <person name="Schiex T."/>
            <person name="Thomas J."/>
            <person name="Vandecasteele C."/>
            <person name="Vares D."/>
            <person name="Vear F."/>
            <person name="Vautrin S."/>
            <person name="Crespi M."/>
            <person name="Mangin B."/>
            <person name="Burke J.M."/>
            <person name="Salse J."/>
            <person name="Munos S."/>
            <person name="Vincourt P."/>
            <person name="Rieseberg L.H."/>
            <person name="Langlade N.B."/>
        </authorList>
    </citation>
    <scope>NUCLEOTIDE SEQUENCE</scope>
    <source>
        <tissue evidence="1">Leaves</tissue>
    </source>
</reference>
<protein>
    <submittedName>
        <fullName evidence="1">Uncharacterized protein</fullName>
    </submittedName>
</protein>
<dbReference type="Gramene" id="mRNA:HanXRQr2_Chr12g0523211">
    <property type="protein sequence ID" value="mRNA:HanXRQr2_Chr12g0523211"/>
    <property type="gene ID" value="HanXRQr2_Chr12g0523211"/>
</dbReference>
<dbReference type="Proteomes" id="UP000215914">
    <property type="component" value="Unassembled WGS sequence"/>
</dbReference>
<evidence type="ECO:0000313" key="1">
    <source>
        <dbReference type="EMBL" id="KAF5776344.1"/>
    </source>
</evidence>
<accession>A0A9K3EQ50</accession>
<organism evidence="1 2">
    <name type="scientific">Helianthus annuus</name>
    <name type="common">Common sunflower</name>
    <dbReference type="NCBI Taxonomy" id="4232"/>
    <lineage>
        <taxon>Eukaryota</taxon>
        <taxon>Viridiplantae</taxon>
        <taxon>Streptophyta</taxon>
        <taxon>Embryophyta</taxon>
        <taxon>Tracheophyta</taxon>
        <taxon>Spermatophyta</taxon>
        <taxon>Magnoliopsida</taxon>
        <taxon>eudicotyledons</taxon>
        <taxon>Gunneridae</taxon>
        <taxon>Pentapetalae</taxon>
        <taxon>asterids</taxon>
        <taxon>campanulids</taxon>
        <taxon>Asterales</taxon>
        <taxon>Asteraceae</taxon>
        <taxon>Asteroideae</taxon>
        <taxon>Heliantheae alliance</taxon>
        <taxon>Heliantheae</taxon>
        <taxon>Helianthus</taxon>
    </lineage>
</organism>